<proteinExistence type="inferred from homology"/>
<keyword evidence="5" id="KW-0378">Hydrolase</keyword>
<dbReference type="InterPro" id="IPR008753">
    <property type="entry name" value="Peptidase_M13_N"/>
</dbReference>
<feature type="signal peptide" evidence="8">
    <location>
        <begin position="1"/>
        <end position="23"/>
    </location>
</feature>
<dbReference type="PROSITE" id="PS51885">
    <property type="entry name" value="NEPRILYSIN"/>
    <property type="match status" value="1"/>
</dbReference>
<dbReference type="Gene3D" id="1.10.1380.10">
    <property type="entry name" value="Neutral endopeptidase , domain2"/>
    <property type="match status" value="1"/>
</dbReference>
<dbReference type="Proteomes" id="UP000292424">
    <property type="component" value="Chromosome"/>
</dbReference>
<keyword evidence="6" id="KW-0862">Zinc</keyword>
<dbReference type="InterPro" id="IPR018497">
    <property type="entry name" value="Peptidase_M13_C"/>
</dbReference>
<keyword evidence="8" id="KW-0732">Signal</keyword>
<keyword evidence="3" id="KW-0645">Protease</keyword>
<keyword evidence="12" id="KW-1185">Reference proteome</keyword>
<protein>
    <submittedName>
        <fullName evidence="11">M13 family metallopeptidase</fullName>
    </submittedName>
</protein>
<dbReference type="GO" id="GO:0016485">
    <property type="term" value="P:protein processing"/>
    <property type="evidence" value="ECO:0007669"/>
    <property type="project" value="TreeGrafter"/>
</dbReference>
<dbReference type="InterPro" id="IPR042089">
    <property type="entry name" value="Peptidase_M13_dom_2"/>
</dbReference>
<reference evidence="11 12" key="1">
    <citation type="submission" date="2019-09" db="EMBL/GenBank/DDBJ databases">
        <title>Complete genome sequence of Arachidicoccus sp. B3-10 isolated from apple orchard soil.</title>
        <authorList>
            <person name="Kim H.S."/>
            <person name="Han K.-I."/>
            <person name="Suh M.K."/>
            <person name="Lee K.C."/>
            <person name="Eom M.K."/>
            <person name="Kim J.-S."/>
            <person name="Kang S.W."/>
            <person name="Sin Y."/>
            <person name="Lee J.-S."/>
        </authorList>
    </citation>
    <scope>NUCLEOTIDE SEQUENCE [LARGE SCALE GENOMIC DNA]</scope>
    <source>
        <strain evidence="11 12">B3-10</strain>
    </source>
</reference>
<dbReference type="KEGG" id="arac:E0W69_018965"/>
<evidence type="ECO:0000256" key="3">
    <source>
        <dbReference type="ARBA" id="ARBA00022670"/>
    </source>
</evidence>
<evidence type="ECO:0000259" key="9">
    <source>
        <dbReference type="Pfam" id="PF01431"/>
    </source>
</evidence>
<dbReference type="GO" id="GO:0005886">
    <property type="term" value="C:plasma membrane"/>
    <property type="evidence" value="ECO:0007669"/>
    <property type="project" value="TreeGrafter"/>
</dbReference>
<dbReference type="Pfam" id="PF05649">
    <property type="entry name" value="Peptidase_M13_N"/>
    <property type="match status" value="1"/>
</dbReference>
<keyword evidence="7" id="KW-0482">Metalloprotease</keyword>
<dbReference type="PANTHER" id="PTHR11733">
    <property type="entry name" value="ZINC METALLOPROTEASE FAMILY M13 NEPRILYSIN-RELATED"/>
    <property type="match status" value="1"/>
</dbReference>
<dbReference type="AlphaFoldDB" id="A0A5P2G486"/>
<dbReference type="Gene3D" id="3.40.390.10">
    <property type="entry name" value="Collagenase (Catalytic Domain)"/>
    <property type="match status" value="1"/>
</dbReference>
<feature type="domain" description="Peptidase M13 N-terminal" evidence="10">
    <location>
        <begin position="55"/>
        <end position="432"/>
    </location>
</feature>
<dbReference type="OrthoDB" id="9775677at2"/>
<comment type="similarity">
    <text evidence="2">Belongs to the peptidase M13 family.</text>
</comment>
<evidence type="ECO:0000313" key="11">
    <source>
        <dbReference type="EMBL" id="QES90646.1"/>
    </source>
</evidence>
<evidence type="ECO:0000256" key="8">
    <source>
        <dbReference type="SAM" id="SignalP"/>
    </source>
</evidence>
<evidence type="ECO:0000256" key="1">
    <source>
        <dbReference type="ARBA" id="ARBA00001947"/>
    </source>
</evidence>
<name>A0A5P2G486_9BACT</name>
<evidence type="ECO:0000256" key="7">
    <source>
        <dbReference type="ARBA" id="ARBA00023049"/>
    </source>
</evidence>
<dbReference type="GO" id="GO:0046872">
    <property type="term" value="F:metal ion binding"/>
    <property type="evidence" value="ECO:0007669"/>
    <property type="project" value="UniProtKB-KW"/>
</dbReference>
<organism evidence="11 12">
    <name type="scientific">Rhizosphaericola mali</name>
    <dbReference type="NCBI Taxonomy" id="2545455"/>
    <lineage>
        <taxon>Bacteria</taxon>
        <taxon>Pseudomonadati</taxon>
        <taxon>Bacteroidota</taxon>
        <taxon>Chitinophagia</taxon>
        <taxon>Chitinophagales</taxon>
        <taxon>Chitinophagaceae</taxon>
        <taxon>Rhizosphaericola</taxon>
    </lineage>
</organism>
<gene>
    <name evidence="11" type="ORF">E0W69_018965</name>
</gene>
<evidence type="ECO:0000256" key="2">
    <source>
        <dbReference type="ARBA" id="ARBA00007357"/>
    </source>
</evidence>
<evidence type="ECO:0000259" key="10">
    <source>
        <dbReference type="Pfam" id="PF05649"/>
    </source>
</evidence>
<dbReference type="PRINTS" id="PR00786">
    <property type="entry name" value="NEPRILYSIN"/>
</dbReference>
<dbReference type="InterPro" id="IPR024079">
    <property type="entry name" value="MetalloPept_cat_dom_sf"/>
</dbReference>
<dbReference type="PANTHER" id="PTHR11733:SF167">
    <property type="entry name" value="FI17812P1-RELATED"/>
    <property type="match status" value="1"/>
</dbReference>
<dbReference type="CDD" id="cd08662">
    <property type="entry name" value="M13"/>
    <property type="match status" value="1"/>
</dbReference>
<dbReference type="Pfam" id="PF01431">
    <property type="entry name" value="Peptidase_M13"/>
    <property type="match status" value="1"/>
</dbReference>
<feature type="chain" id="PRO_5024338703" evidence="8">
    <location>
        <begin position="24"/>
        <end position="688"/>
    </location>
</feature>
<evidence type="ECO:0000256" key="4">
    <source>
        <dbReference type="ARBA" id="ARBA00022723"/>
    </source>
</evidence>
<comment type="cofactor">
    <cofactor evidence="1">
        <name>Zn(2+)</name>
        <dbReference type="ChEBI" id="CHEBI:29105"/>
    </cofactor>
</comment>
<evidence type="ECO:0000256" key="6">
    <source>
        <dbReference type="ARBA" id="ARBA00022833"/>
    </source>
</evidence>
<sequence>MNKFTKTIMAASVLSATCLMANAGPGGPKKPQKKTTAPAKKTALDLSFIDKSVVPGDNFFRYANGKWLDTATIPSTETGIGSFYDLAKSVRENLKLILQEASKNPGAKGSVNQLVGDFYASGMDSATIEKLGYSPIEPILKNIDKISSISELLQFVAAREHENGSSFLSWGIGPDDKNSSQNIVQFSQGGTGLPDRDYYFSTDPNKVKIVDAYKKYLTTAFTLVGIDAATAAKNTEIVFNIEKELASAHRTRVELRNPQLNYNKFSVADLDKKEPNIGWSKLLTELGAPTQTILIGQPAYYAKLDSLLTTVSISDWKVYYKAKTILGAASLLSSPFVNAQFAYSQVISGQKVQKPRWERIYGMTDGNLGEPLGQLYVKKYFTQTAKERMDQLVTNLEKSFAARIQKLDWMSDSTKKISLDKLSAFIRKIGYPDKWRDYSKVDINRNTFFENVESAAKNNYDYQLSQLNKPVDKTLWGMTPPTINAYYNPTINEIVFPAGILQPPFFNPEADDAVNYGGIGMVIGHEMTHGFDDQGSQYDKNGNLENWWGASDKSKFEEKVKQVVKLYDSFTVLDSLHVNGSLTTGENMADIGGIAIAYDAFKLTKQGHSTEKIDGFTPDQRFFLSFAQIWRIKLKDETVRRLIDLDPHSPAKWRVIGPLMNFTPFYQAFDVKPGQTMYRPESERIKIW</sequence>
<evidence type="ECO:0000313" key="12">
    <source>
        <dbReference type="Proteomes" id="UP000292424"/>
    </source>
</evidence>
<dbReference type="InterPro" id="IPR000718">
    <property type="entry name" value="Peptidase_M13"/>
</dbReference>
<accession>A0A5P2G486</accession>
<feature type="domain" description="Peptidase M13 C-terminal" evidence="9">
    <location>
        <begin position="484"/>
        <end position="684"/>
    </location>
</feature>
<dbReference type="RefSeq" id="WP_131331632.1">
    <property type="nucleotide sequence ID" value="NZ_CP044016.1"/>
</dbReference>
<evidence type="ECO:0000256" key="5">
    <source>
        <dbReference type="ARBA" id="ARBA00022801"/>
    </source>
</evidence>
<dbReference type="GO" id="GO:0004222">
    <property type="term" value="F:metalloendopeptidase activity"/>
    <property type="evidence" value="ECO:0007669"/>
    <property type="project" value="InterPro"/>
</dbReference>
<dbReference type="SUPFAM" id="SSF55486">
    <property type="entry name" value="Metalloproteases ('zincins'), catalytic domain"/>
    <property type="match status" value="1"/>
</dbReference>
<keyword evidence="4" id="KW-0479">Metal-binding</keyword>
<dbReference type="EMBL" id="CP044016">
    <property type="protein sequence ID" value="QES90646.1"/>
    <property type="molecule type" value="Genomic_DNA"/>
</dbReference>